<evidence type="ECO:0000313" key="3">
    <source>
        <dbReference type="Proteomes" id="UP000178880"/>
    </source>
</evidence>
<dbReference type="Pfam" id="PF02195">
    <property type="entry name" value="ParB_N"/>
    <property type="match status" value="1"/>
</dbReference>
<dbReference type="EMBL" id="MHLA01000015">
    <property type="protein sequence ID" value="OGY99497.1"/>
    <property type="molecule type" value="Genomic_DNA"/>
</dbReference>
<sequence length="387" mass="43706">MIQTTTKKIKIEDLFLDPNNPRFSTHHRDEIIEADIARDETQERTFRRMLESSSNFAIDELADSIRNKGFKPVGRLFVRKIGNKYLVIEGNRRITAVKYLLKKHNEGGRGDKLPKEILDTISTVECEDLTGATVHDIRLLLGLVHLGSFKEWKPMPAAYNIYRTYMEEYCAVHGGNPLEPNTFVYDAPTAKKVKDIYSIKLSEVRDYVRIYRAHQQLLSISRDSRVGSEDNFSMIGDTISKPVLRDFFQFDESRGMFSDEGAEQFLDLCMVGKDGRDRVITAPASGESSLRDFAAVLSDGTPEDRQRIVEDREPAGQVAAYVKSRLGKPNLINVLDQVLALLGKIEIDQIQDEGLNDGEKKCVKQIYTKLEKIEGAASATKKKAPGK</sequence>
<name>A0A1G2CGF9_9BACT</name>
<dbReference type="AlphaFoldDB" id="A0A1G2CGF9"/>
<dbReference type="STRING" id="1798650.A2945_01410"/>
<dbReference type="InterPro" id="IPR036086">
    <property type="entry name" value="ParB/Sulfiredoxin_sf"/>
</dbReference>
<dbReference type="InterPro" id="IPR003115">
    <property type="entry name" value="ParB_N"/>
</dbReference>
<gene>
    <name evidence="2" type="ORF">A2945_01410</name>
</gene>
<organism evidence="2 3">
    <name type="scientific">Candidatus Liptonbacteria bacterium RIFCSPLOWO2_01_FULL_52_25</name>
    <dbReference type="NCBI Taxonomy" id="1798650"/>
    <lineage>
        <taxon>Bacteria</taxon>
        <taxon>Candidatus Liptoniibacteriota</taxon>
    </lineage>
</organism>
<protein>
    <recommendedName>
        <fullName evidence="1">ParB-like N-terminal domain-containing protein</fullName>
    </recommendedName>
</protein>
<reference evidence="2 3" key="1">
    <citation type="journal article" date="2016" name="Nat. Commun.">
        <title>Thousands of microbial genomes shed light on interconnected biogeochemical processes in an aquifer system.</title>
        <authorList>
            <person name="Anantharaman K."/>
            <person name="Brown C.T."/>
            <person name="Hug L.A."/>
            <person name="Sharon I."/>
            <person name="Castelle C.J."/>
            <person name="Probst A.J."/>
            <person name="Thomas B.C."/>
            <person name="Singh A."/>
            <person name="Wilkins M.J."/>
            <person name="Karaoz U."/>
            <person name="Brodie E.L."/>
            <person name="Williams K.H."/>
            <person name="Hubbard S.S."/>
            <person name="Banfield J.F."/>
        </authorList>
    </citation>
    <scope>NUCLEOTIDE SEQUENCE [LARGE SCALE GENOMIC DNA]</scope>
</reference>
<proteinExistence type="predicted"/>
<evidence type="ECO:0000313" key="2">
    <source>
        <dbReference type="EMBL" id="OGY99497.1"/>
    </source>
</evidence>
<dbReference type="SUPFAM" id="SSF110849">
    <property type="entry name" value="ParB/Sulfiredoxin"/>
    <property type="match status" value="1"/>
</dbReference>
<dbReference type="Gene3D" id="3.90.1530.30">
    <property type="match status" value="1"/>
</dbReference>
<accession>A0A1G2CGF9</accession>
<feature type="domain" description="ParB-like N-terminal" evidence="1">
    <location>
        <begin position="53"/>
        <end position="100"/>
    </location>
</feature>
<dbReference type="Proteomes" id="UP000178880">
    <property type="component" value="Unassembled WGS sequence"/>
</dbReference>
<comment type="caution">
    <text evidence="2">The sequence shown here is derived from an EMBL/GenBank/DDBJ whole genome shotgun (WGS) entry which is preliminary data.</text>
</comment>
<evidence type="ECO:0000259" key="1">
    <source>
        <dbReference type="Pfam" id="PF02195"/>
    </source>
</evidence>